<dbReference type="EMBL" id="GAMC01019789">
    <property type="protein sequence ID" value="JAB86766.1"/>
    <property type="molecule type" value="mRNA"/>
</dbReference>
<evidence type="ECO:0000313" key="3">
    <source>
        <dbReference type="EMBL" id="JAB86766.1"/>
    </source>
</evidence>
<proteinExistence type="evidence at transcript level"/>
<dbReference type="AlphaFoldDB" id="W8B0K0"/>
<gene>
    <name evidence="2" type="ORF">CCAP1982_LOCUS20780</name>
</gene>
<reference evidence="3" key="1">
    <citation type="submission" date="2013-07" db="EMBL/GenBank/DDBJ databases">
        <authorList>
            <person name="Geib S."/>
        </authorList>
    </citation>
    <scope>NUCLEOTIDE SEQUENCE</scope>
</reference>
<name>W8B0K0_CERCA</name>
<keyword evidence="4" id="KW-1185">Reference proteome</keyword>
<dbReference type="EMBL" id="CAJHJT010000056">
    <property type="protein sequence ID" value="CAD7012673.1"/>
    <property type="molecule type" value="Genomic_DNA"/>
</dbReference>
<organism evidence="3">
    <name type="scientific">Ceratitis capitata</name>
    <name type="common">Mediterranean fruit fly</name>
    <name type="synonym">Tephritis capitata</name>
    <dbReference type="NCBI Taxonomy" id="7213"/>
    <lineage>
        <taxon>Eukaryota</taxon>
        <taxon>Metazoa</taxon>
        <taxon>Ecdysozoa</taxon>
        <taxon>Arthropoda</taxon>
        <taxon>Hexapoda</taxon>
        <taxon>Insecta</taxon>
        <taxon>Pterygota</taxon>
        <taxon>Neoptera</taxon>
        <taxon>Endopterygota</taxon>
        <taxon>Diptera</taxon>
        <taxon>Brachycera</taxon>
        <taxon>Muscomorpha</taxon>
        <taxon>Tephritoidea</taxon>
        <taxon>Tephritidae</taxon>
        <taxon>Ceratitis</taxon>
        <taxon>Ceratitis</taxon>
    </lineage>
</organism>
<dbReference type="Proteomes" id="UP000606786">
    <property type="component" value="Unassembled WGS sequence"/>
</dbReference>
<accession>W8B0K0</accession>
<feature type="region of interest" description="Disordered" evidence="1">
    <location>
        <begin position="105"/>
        <end position="125"/>
    </location>
</feature>
<evidence type="ECO:0000313" key="2">
    <source>
        <dbReference type="EMBL" id="CAD7012673.1"/>
    </source>
</evidence>
<reference evidence="3" key="2">
    <citation type="journal article" date="2014" name="BMC Genomics">
        <title>A genomic perspective to assessing quality of mass-reared SIT flies used in Mediterranean fruit fly (Ceratitis capitata) eradication in California.</title>
        <authorList>
            <person name="Calla B."/>
            <person name="Hall B."/>
            <person name="Hou S."/>
            <person name="Geib S.M."/>
        </authorList>
    </citation>
    <scope>NUCLEOTIDE SEQUENCE</scope>
</reference>
<sequence length="125" mass="14802">MSALQVLKRAVNLKQPTARLLGARHKVYHRTSKEAKKSMRDYDDGYYYRNGEEHYAQTLRNRQAEVLRYDDIYYKMNHTKPNQTHINYPNCTCAEDLKELEKLKGKQPLPETASPMKDSYRLYSL</sequence>
<evidence type="ECO:0000256" key="1">
    <source>
        <dbReference type="SAM" id="MobiDB-lite"/>
    </source>
</evidence>
<reference evidence="2" key="3">
    <citation type="submission" date="2020-11" db="EMBL/GenBank/DDBJ databases">
        <authorList>
            <person name="Whitehead M."/>
        </authorList>
    </citation>
    <scope>NUCLEOTIDE SEQUENCE</scope>
    <source>
        <strain evidence="2">EGII</strain>
    </source>
</reference>
<evidence type="ECO:0000313" key="4">
    <source>
        <dbReference type="Proteomes" id="UP000606786"/>
    </source>
</evidence>
<protein>
    <submittedName>
        <fullName evidence="2">(Mediterranean fruit fly) hypothetical protein</fullName>
    </submittedName>
</protein>